<accession>A0A7G1N9D3</accession>
<dbReference type="KEGG" id="stui:GCM10017668_01230"/>
<reference evidence="1 2" key="1">
    <citation type="journal article" date="2014" name="Int. J. Syst. Evol. Microbiol.">
        <title>Complete genome sequence of Corynebacterium casei LMG S-19264T (=DSM 44701T), isolated from a smear-ripened cheese.</title>
        <authorList>
            <consortium name="US DOE Joint Genome Institute (JGI-PGF)"/>
            <person name="Walter F."/>
            <person name="Albersmeier A."/>
            <person name="Kalinowski J."/>
            <person name="Ruckert C."/>
        </authorList>
    </citation>
    <scope>NUCLEOTIDE SEQUENCE [LARGE SCALE GENOMIC DNA]</scope>
    <source>
        <strain evidence="1 2">JCM 4255</strain>
    </source>
</reference>
<organism evidence="1 2">
    <name type="scientific">Streptomyces tuirus</name>
    <dbReference type="NCBI Taxonomy" id="68278"/>
    <lineage>
        <taxon>Bacteria</taxon>
        <taxon>Bacillati</taxon>
        <taxon>Actinomycetota</taxon>
        <taxon>Actinomycetes</taxon>
        <taxon>Kitasatosporales</taxon>
        <taxon>Streptomycetaceae</taxon>
        <taxon>Streptomyces</taxon>
    </lineage>
</organism>
<evidence type="ECO:0000313" key="2">
    <source>
        <dbReference type="Proteomes" id="UP000516373"/>
    </source>
</evidence>
<name>A0A7G1N9D3_9ACTN</name>
<dbReference type="Proteomes" id="UP000516373">
    <property type="component" value="Chromosome"/>
</dbReference>
<evidence type="ECO:0000313" key="1">
    <source>
        <dbReference type="EMBL" id="BCL18280.1"/>
    </source>
</evidence>
<sequence>MRRYVLDAMTSSALHGKWDVRGARLLVGYHTRVTLQGAYRRLILTWHTGRPGAVTHPANGPSTMLL</sequence>
<dbReference type="EMBL" id="AP023439">
    <property type="protein sequence ID" value="BCL18280.1"/>
    <property type="molecule type" value="Genomic_DNA"/>
</dbReference>
<proteinExistence type="predicted"/>
<protein>
    <submittedName>
        <fullName evidence="1">Uncharacterized protein</fullName>
    </submittedName>
</protein>
<dbReference type="AlphaFoldDB" id="A0A7G1N9D3"/>
<gene>
    <name evidence="1" type="ORF">GCM10017668_01230</name>
</gene>